<dbReference type="OrthoDB" id="9789994at2"/>
<dbReference type="SMART" id="SM00382">
    <property type="entry name" value="AAA"/>
    <property type="match status" value="1"/>
</dbReference>
<evidence type="ECO:0000313" key="8">
    <source>
        <dbReference type="Proteomes" id="UP000006294"/>
    </source>
</evidence>
<dbReference type="InterPro" id="IPR003593">
    <property type="entry name" value="AAA+_ATPase"/>
</dbReference>
<sequence length="258" mass="29349">MVIHLKDIGLIRQGKWILDQINWQVKQGEHWVVLGLNGAGKTALLHMLSAYHFPAKGSIEVLGRKFGQDVLGEELRQEIGLVSQTIKSRFYDSDSAYQIVLSGGFASIGLYQTPTDDMRERAQQLLKDLGCFHYANRAYYTLSQGEKQRVMIARALMGQPKLLILDEPTNGLDFLAKETLLDAVEQISLRPDAPTILYVTHHVDEILPIFDKVLMLKEGKVYRSGNKSELLTEPILSSFFGTEIQLTWHDKRPQIWRK</sequence>
<keyword evidence="3" id="KW-0813">Transport</keyword>
<dbReference type="SUPFAM" id="SSF52540">
    <property type="entry name" value="P-loop containing nucleoside triphosphate hydrolases"/>
    <property type="match status" value="1"/>
</dbReference>
<keyword evidence="4" id="KW-0547">Nucleotide-binding</keyword>
<dbReference type="PATRIC" id="fig|698758.3.peg.302"/>
<dbReference type="AlphaFoldDB" id="K0IZP2"/>
<dbReference type="PROSITE" id="PS00211">
    <property type="entry name" value="ABC_TRANSPORTER_1"/>
    <property type="match status" value="1"/>
</dbReference>
<proteinExistence type="inferred from homology"/>
<protein>
    <submittedName>
        <fullName evidence="7">Putative ABC transporter ATP-binding protein</fullName>
    </submittedName>
</protein>
<evidence type="ECO:0000256" key="4">
    <source>
        <dbReference type="ARBA" id="ARBA00022741"/>
    </source>
</evidence>
<dbReference type="InterPro" id="IPR015856">
    <property type="entry name" value="ABC_transpr_CbiO/EcfA_su"/>
</dbReference>
<dbReference type="STRING" id="698758.AXY_03000"/>
<dbReference type="eggNOG" id="COG1119">
    <property type="taxonomic scope" value="Bacteria"/>
</dbReference>
<keyword evidence="5 7" id="KW-0067">ATP-binding</keyword>
<evidence type="ECO:0000256" key="5">
    <source>
        <dbReference type="ARBA" id="ARBA00022840"/>
    </source>
</evidence>
<evidence type="ECO:0000256" key="3">
    <source>
        <dbReference type="ARBA" id="ARBA00022448"/>
    </source>
</evidence>
<dbReference type="EMBL" id="AP012050">
    <property type="protein sequence ID" value="BAM46432.1"/>
    <property type="molecule type" value="Genomic_DNA"/>
</dbReference>
<dbReference type="HOGENOM" id="CLU_000604_1_11_9"/>
<evidence type="ECO:0000256" key="1">
    <source>
        <dbReference type="ARBA" id="ARBA00004202"/>
    </source>
</evidence>
<keyword evidence="8" id="KW-1185">Reference proteome</keyword>
<dbReference type="GO" id="GO:0016887">
    <property type="term" value="F:ATP hydrolysis activity"/>
    <property type="evidence" value="ECO:0007669"/>
    <property type="project" value="InterPro"/>
</dbReference>
<name>K0IZP2_AMPXN</name>
<accession>K0IZP2</accession>
<feature type="domain" description="ABC transporter" evidence="6">
    <location>
        <begin position="3"/>
        <end position="243"/>
    </location>
</feature>
<evidence type="ECO:0000259" key="6">
    <source>
        <dbReference type="PROSITE" id="PS50893"/>
    </source>
</evidence>
<evidence type="ECO:0000313" key="7">
    <source>
        <dbReference type="EMBL" id="BAM46432.1"/>
    </source>
</evidence>
<dbReference type="KEGG" id="axl:AXY_03000"/>
<dbReference type="GO" id="GO:0005886">
    <property type="term" value="C:plasma membrane"/>
    <property type="evidence" value="ECO:0007669"/>
    <property type="project" value="UniProtKB-SubCell"/>
</dbReference>
<dbReference type="GO" id="GO:0005524">
    <property type="term" value="F:ATP binding"/>
    <property type="evidence" value="ECO:0007669"/>
    <property type="project" value="UniProtKB-KW"/>
</dbReference>
<comment type="similarity">
    <text evidence="2">Belongs to the ABC transporter superfamily.</text>
</comment>
<dbReference type="InterPro" id="IPR003439">
    <property type="entry name" value="ABC_transporter-like_ATP-bd"/>
</dbReference>
<evidence type="ECO:0000256" key="2">
    <source>
        <dbReference type="ARBA" id="ARBA00005417"/>
    </source>
</evidence>
<dbReference type="InterPro" id="IPR017871">
    <property type="entry name" value="ABC_transporter-like_CS"/>
</dbReference>
<dbReference type="Gene3D" id="3.40.50.300">
    <property type="entry name" value="P-loop containing nucleotide triphosphate hydrolases"/>
    <property type="match status" value="1"/>
</dbReference>
<dbReference type="PANTHER" id="PTHR42734:SF6">
    <property type="entry name" value="MOLYBDATE IMPORT ATP-BINDING PROTEIN MOLC"/>
    <property type="match status" value="1"/>
</dbReference>
<dbReference type="GO" id="GO:0022857">
    <property type="term" value="F:transmembrane transporter activity"/>
    <property type="evidence" value="ECO:0007669"/>
    <property type="project" value="UniProtKB-ARBA"/>
</dbReference>
<reference evidence="7 8" key="1">
    <citation type="submission" date="2011-01" db="EMBL/GenBank/DDBJ databases">
        <title>Whole genome sequence of Amphibacillus xylinus NBRC 15112.</title>
        <authorList>
            <person name="Nakazawa H."/>
            <person name="Katano Y."/>
            <person name="Nakamura S."/>
            <person name="Sasagawa M."/>
            <person name="Fukada J."/>
            <person name="Arai T."/>
            <person name="Sasakura N."/>
            <person name="Mochizuki D."/>
            <person name="Hosoyama A."/>
            <person name="Harada K."/>
            <person name="Horikawa H."/>
            <person name="Kato Y."/>
            <person name="Harada T."/>
            <person name="Sasaki K."/>
            <person name="Sekiguchi M."/>
            <person name="Hodoyama M."/>
            <person name="Nishiko R."/>
            <person name="Narita H."/>
            <person name="Hanamaki A."/>
            <person name="Hata C."/>
            <person name="Konno Y."/>
            <person name="Niimura Y."/>
            <person name="Yamazaki S."/>
            <person name="Fujita N."/>
        </authorList>
    </citation>
    <scope>NUCLEOTIDE SEQUENCE [LARGE SCALE GENOMIC DNA]</scope>
    <source>
        <strain evidence="8">ATCC 51415 / DSM 6626 / JCM 7361 / LMG 17667 / NBRC 15112 / Ep01</strain>
    </source>
</reference>
<comment type="subcellular location">
    <subcellularLocation>
        <location evidence="1">Cell membrane</location>
        <topology evidence="1">Peripheral membrane protein</topology>
    </subcellularLocation>
</comment>
<dbReference type="InterPro" id="IPR050153">
    <property type="entry name" value="Metal_Ion_Import_ABC"/>
</dbReference>
<dbReference type="Pfam" id="PF00005">
    <property type="entry name" value="ABC_tran"/>
    <property type="match status" value="1"/>
</dbReference>
<dbReference type="CDD" id="cd03225">
    <property type="entry name" value="ABC_cobalt_CbiO_domain1"/>
    <property type="match status" value="1"/>
</dbReference>
<organism evidence="7 8">
    <name type="scientific">Amphibacillus xylanus (strain ATCC 51415 / DSM 6626 / JCM 7361 / LMG 17667 / NBRC 15112 / Ep01)</name>
    <dbReference type="NCBI Taxonomy" id="698758"/>
    <lineage>
        <taxon>Bacteria</taxon>
        <taxon>Bacillati</taxon>
        <taxon>Bacillota</taxon>
        <taxon>Bacilli</taxon>
        <taxon>Bacillales</taxon>
        <taxon>Bacillaceae</taxon>
        <taxon>Amphibacillus</taxon>
    </lineage>
</organism>
<dbReference type="RefSeq" id="WP_015009038.1">
    <property type="nucleotide sequence ID" value="NC_018704.1"/>
</dbReference>
<gene>
    <name evidence="7" type="ordered locus">AXY_03000</name>
</gene>
<dbReference type="InterPro" id="IPR027417">
    <property type="entry name" value="P-loop_NTPase"/>
</dbReference>
<dbReference type="PROSITE" id="PS50893">
    <property type="entry name" value="ABC_TRANSPORTER_2"/>
    <property type="match status" value="1"/>
</dbReference>
<dbReference type="PANTHER" id="PTHR42734">
    <property type="entry name" value="METAL TRANSPORT SYSTEM ATP-BINDING PROTEIN TM_0124-RELATED"/>
    <property type="match status" value="1"/>
</dbReference>
<dbReference type="Proteomes" id="UP000006294">
    <property type="component" value="Chromosome"/>
</dbReference>